<accession>A0AAD6GJG8</accession>
<keyword evidence="2" id="KW-1185">Reference proteome</keyword>
<reference evidence="1 2" key="1">
    <citation type="journal article" date="2023" name="IMA Fungus">
        <title>Comparative genomic study of the Penicillium genus elucidates a diverse pangenome and 15 lateral gene transfer events.</title>
        <authorList>
            <person name="Petersen C."/>
            <person name="Sorensen T."/>
            <person name="Nielsen M.R."/>
            <person name="Sondergaard T.E."/>
            <person name="Sorensen J.L."/>
            <person name="Fitzpatrick D.A."/>
            <person name="Frisvad J.C."/>
            <person name="Nielsen K.L."/>
        </authorList>
    </citation>
    <scope>NUCLEOTIDE SEQUENCE [LARGE SCALE GENOMIC DNA]</scope>
    <source>
        <strain evidence="1 2">IBT 35679</strain>
    </source>
</reference>
<name>A0AAD6GJG8_9EURO</name>
<sequence length="226" mass="24075">MAGCVVLLPIKGVELRIGGVGDGSKGDELGLAGLAVEVAVRLVECGPELLGWMLGKLLDISLVPDPDTPVPADELGQLLTVTVVVETGHAAHSPLARGQISVLEAAAAREEEDTSFLPPLAGGEARQELDTLVMTAVVVKSRPSKSAKSRTATIPWAPTGTVPKNTQEAANKAKQLFAYIPGMIDWDVFESEYQKKELSTSLNHGFEISPTTDWTIRQARRPTKNT</sequence>
<dbReference type="Proteomes" id="UP001220324">
    <property type="component" value="Unassembled WGS sequence"/>
</dbReference>
<organism evidence="1 2">
    <name type="scientific">Penicillium frequentans</name>
    <dbReference type="NCBI Taxonomy" id="3151616"/>
    <lineage>
        <taxon>Eukaryota</taxon>
        <taxon>Fungi</taxon>
        <taxon>Dikarya</taxon>
        <taxon>Ascomycota</taxon>
        <taxon>Pezizomycotina</taxon>
        <taxon>Eurotiomycetes</taxon>
        <taxon>Eurotiomycetidae</taxon>
        <taxon>Eurotiales</taxon>
        <taxon>Aspergillaceae</taxon>
        <taxon>Penicillium</taxon>
    </lineage>
</organism>
<evidence type="ECO:0000313" key="2">
    <source>
        <dbReference type="Proteomes" id="UP001220324"/>
    </source>
</evidence>
<comment type="caution">
    <text evidence="1">The sequence shown here is derived from an EMBL/GenBank/DDBJ whole genome shotgun (WGS) entry which is preliminary data.</text>
</comment>
<dbReference type="EMBL" id="JAQIZZ010000002">
    <property type="protein sequence ID" value="KAJ5552296.1"/>
    <property type="molecule type" value="Genomic_DNA"/>
</dbReference>
<proteinExistence type="predicted"/>
<evidence type="ECO:0000313" key="1">
    <source>
        <dbReference type="EMBL" id="KAJ5552296.1"/>
    </source>
</evidence>
<gene>
    <name evidence="1" type="ORF">N7494_001674</name>
</gene>
<protein>
    <submittedName>
        <fullName evidence="1">Uncharacterized protein</fullName>
    </submittedName>
</protein>
<dbReference type="AlphaFoldDB" id="A0AAD6GJG8"/>